<reference evidence="3" key="1">
    <citation type="journal article" date="2020" name="Plant J.">
        <title>Transposons played a major role in the diversification between the closely related almond and peach genomes: results from the almond genome sequence.</title>
        <authorList>
            <person name="Alioto T."/>
            <person name="Alexiou K.G."/>
            <person name="Bardil A."/>
            <person name="Barteri F."/>
            <person name="Castanera R."/>
            <person name="Cruz F."/>
            <person name="Dhingra A."/>
            <person name="Duval H."/>
            <person name="Fernandez I Marti A."/>
            <person name="Frias L."/>
            <person name="Galan B."/>
            <person name="Garcia J.L."/>
            <person name="Howad W."/>
            <person name="Gomez-Garrido J."/>
            <person name="Gut M."/>
            <person name="Julca I."/>
            <person name="Morata J."/>
            <person name="Puigdomenech P."/>
            <person name="Ribeca P."/>
            <person name="Rubio Cabetas M.J."/>
            <person name="Vlasova A."/>
            <person name="Wirthensohn M."/>
            <person name="Garcia-Mas J."/>
            <person name="Gabaldon T."/>
            <person name="Casacuberta J.M."/>
            <person name="Arus P."/>
        </authorList>
    </citation>
    <scope>NUCLEOTIDE SEQUENCE [LARGE SCALE GENOMIC DNA]</scope>
    <source>
        <strain evidence="3">cv. Texas</strain>
    </source>
</reference>
<name>A0A5E4G1C7_PRUDU</name>
<sequence>MLSLAKRLKNSPSCVQAAVDQIRCVRTESGPSRRRQRQKSPALAMRKSEEKSEWWIEHEPWCKRYMELYQELRENWERLYWDDGYSKKIAMDHANYESAEDDDHDFSPYRSKRSHSEPFKDNGFGNRQGDTWEKVNQIRDKFEYDRERRMREKAFAPMSGERASSNFHDMNSRRQPFDTHRYFPDNERE</sequence>
<evidence type="ECO:0000256" key="1">
    <source>
        <dbReference type="SAM" id="MobiDB-lite"/>
    </source>
</evidence>
<feature type="region of interest" description="Disordered" evidence="1">
    <location>
        <begin position="98"/>
        <end position="131"/>
    </location>
</feature>
<dbReference type="PANTHER" id="PTHR36031">
    <property type="entry name" value="F21O3.15 PROTEIN"/>
    <property type="match status" value="1"/>
</dbReference>
<dbReference type="PANTHER" id="PTHR36031:SF1">
    <property type="entry name" value="F21O3.15 PROTEIN"/>
    <property type="match status" value="1"/>
</dbReference>
<dbReference type="EMBL" id="CABIKO010000297">
    <property type="protein sequence ID" value="VVA33631.1"/>
    <property type="molecule type" value="Genomic_DNA"/>
</dbReference>
<protein>
    <submittedName>
        <fullName evidence="2">PREDICTED: CISIN_1g026553mg</fullName>
    </submittedName>
</protein>
<feature type="compositionally biased region" description="Basic and acidic residues" evidence="1">
    <location>
        <begin position="170"/>
        <end position="189"/>
    </location>
</feature>
<dbReference type="Gramene" id="VVA33631">
    <property type="protein sequence ID" value="VVA33631"/>
    <property type="gene ID" value="Prudul26B010142"/>
</dbReference>
<organism evidence="2 3">
    <name type="scientific">Prunus dulcis</name>
    <name type="common">Almond</name>
    <name type="synonym">Amygdalus dulcis</name>
    <dbReference type="NCBI Taxonomy" id="3755"/>
    <lineage>
        <taxon>Eukaryota</taxon>
        <taxon>Viridiplantae</taxon>
        <taxon>Streptophyta</taxon>
        <taxon>Embryophyta</taxon>
        <taxon>Tracheophyta</taxon>
        <taxon>Spermatophyta</taxon>
        <taxon>Magnoliopsida</taxon>
        <taxon>eudicotyledons</taxon>
        <taxon>Gunneridae</taxon>
        <taxon>Pentapetalae</taxon>
        <taxon>rosids</taxon>
        <taxon>fabids</taxon>
        <taxon>Rosales</taxon>
        <taxon>Rosaceae</taxon>
        <taxon>Amygdaloideae</taxon>
        <taxon>Amygdaleae</taxon>
        <taxon>Prunus</taxon>
    </lineage>
</organism>
<gene>
    <name evidence="2" type="ORF">ALMOND_2B010142</name>
</gene>
<accession>A0A5E4G1C7</accession>
<feature type="region of interest" description="Disordered" evidence="1">
    <location>
        <begin position="153"/>
        <end position="189"/>
    </location>
</feature>
<evidence type="ECO:0000313" key="2">
    <source>
        <dbReference type="EMBL" id="VVA33631.1"/>
    </source>
</evidence>
<dbReference type="AlphaFoldDB" id="A0A5E4G1C7"/>
<proteinExistence type="predicted"/>
<dbReference type="Proteomes" id="UP000327085">
    <property type="component" value="Chromosome 8"/>
</dbReference>
<evidence type="ECO:0000313" key="3">
    <source>
        <dbReference type="Proteomes" id="UP000327085"/>
    </source>
</evidence>